<dbReference type="Proteomes" id="UP001152024">
    <property type="component" value="Unassembled WGS sequence"/>
</dbReference>
<keyword evidence="3" id="KW-1185">Reference proteome</keyword>
<dbReference type="PANTHER" id="PTHR43539">
    <property type="entry name" value="FLAVIN-BINDING MONOOXYGENASE-LIKE PROTEIN (AFU_ORTHOLOGUE AFUA_4G09220)"/>
    <property type="match status" value="1"/>
</dbReference>
<organism evidence="2 3">
    <name type="scientific">Fusarium equiseti</name>
    <name type="common">Fusarium scirpi</name>
    <dbReference type="NCBI Taxonomy" id="61235"/>
    <lineage>
        <taxon>Eukaryota</taxon>
        <taxon>Fungi</taxon>
        <taxon>Dikarya</taxon>
        <taxon>Ascomycota</taxon>
        <taxon>Pezizomycotina</taxon>
        <taxon>Sordariomycetes</taxon>
        <taxon>Hypocreomycetidae</taxon>
        <taxon>Hypocreales</taxon>
        <taxon>Nectriaceae</taxon>
        <taxon>Fusarium</taxon>
        <taxon>Fusarium incarnatum-equiseti species complex</taxon>
    </lineage>
</organism>
<evidence type="ECO:0000313" key="2">
    <source>
        <dbReference type="EMBL" id="KAJ4123046.1"/>
    </source>
</evidence>
<dbReference type="InterPro" id="IPR050982">
    <property type="entry name" value="Auxin_biosynth/cation_transpt"/>
</dbReference>
<dbReference type="Pfam" id="PF13738">
    <property type="entry name" value="Pyr_redox_3"/>
    <property type="match status" value="1"/>
</dbReference>
<gene>
    <name evidence="2" type="ORF">NW768_010038</name>
</gene>
<accession>A0ABQ8R1R9</accession>
<comment type="caution">
    <text evidence="2">The sequence shown here is derived from an EMBL/GenBank/DDBJ whole genome shotgun (WGS) entry which is preliminary data.</text>
</comment>
<dbReference type="EMBL" id="JAOQBH010000018">
    <property type="protein sequence ID" value="KAJ4123046.1"/>
    <property type="molecule type" value="Genomic_DNA"/>
</dbReference>
<dbReference type="SUPFAM" id="SSF51905">
    <property type="entry name" value="FAD/NAD(P)-binding domain"/>
    <property type="match status" value="2"/>
</dbReference>
<name>A0ABQ8R1R9_FUSEQ</name>
<evidence type="ECO:0000313" key="3">
    <source>
        <dbReference type="Proteomes" id="UP001152024"/>
    </source>
</evidence>
<reference evidence="2" key="1">
    <citation type="submission" date="2022-09" db="EMBL/GenBank/DDBJ databases">
        <title>Fusarium specimens isolated from Avocado Roots.</title>
        <authorList>
            <person name="Stajich J."/>
            <person name="Roper C."/>
            <person name="Heimlech-Rivalta G."/>
        </authorList>
    </citation>
    <scope>NUCLEOTIDE SEQUENCE</scope>
    <source>
        <strain evidence="2">CF00095</strain>
    </source>
</reference>
<sequence length="646" mass="71252">MAYIPTSTLPGNLLQVDEINAPAGDLRTLFDEHPLPILSPETVKLISFSESTELEQASVAIDAFNTALADNDVDALQACFFAKQAFWKDTLALTWHLRTFREPLRIAKSLIETKRARRCDGEWIIEGAVFVPMIPVLQFLDLSLSFRTSSPAAICSARVLLLPIRNSSEQLEWKIWVLSTSLVNLDVHHEIESLLQSPGRTFGDAKEIETDVLIIGVGNSGATLAARLKTLGVDSIMVERNANVGDNWALQYDCMKFHIPTPACDMPYMGYQDQLRGDHLLSKDELADHLRTYVEAFNLNVITSAKIVSTVYDKSTKRWTVKLDTPAANLTVTAKHFVQATGIVSQKPHVPVMPNKHLFEGISIHSSEYKNGQTLVDQGVKSVLIIGSANTAFDILGDCHATGLKVTMNVRSPTYIVPVEYFRNKRSLGAYDFGVAAADRMFLTLPTVISGLLSRNLFRMLGSQEPDRYTALRKAGFPVLDSTDPGQALWSNLNERAGGHYVDIGGTEIIEQGKASIKGSVEPIAFTETGLRFSDGSTADADAVIWCTGFADRDVRDTAIDILGAEQAVDSDKLLGPRTIAARLDATWGVDSEGEIRGMWKRHSHVENYWVMGGFTVQHRWYSGVLALQIKAALEDILPPAYRTSR</sequence>
<dbReference type="PANTHER" id="PTHR43539:SF68">
    <property type="entry name" value="FLAVIN-BINDING MONOOXYGENASE-LIKE PROTEIN (AFU_ORTHOLOGUE AFUA_4G09220)"/>
    <property type="match status" value="1"/>
</dbReference>
<protein>
    <recommendedName>
        <fullName evidence="4">Monooxygenase</fullName>
    </recommendedName>
</protein>
<evidence type="ECO:0000256" key="1">
    <source>
        <dbReference type="ARBA" id="ARBA00023002"/>
    </source>
</evidence>
<proteinExistence type="predicted"/>
<dbReference type="InterPro" id="IPR036188">
    <property type="entry name" value="FAD/NAD-bd_sf"/>
</dbReference>
<keyword evidence="1" id="KW-0560">Oxidoreductase</keyword>
<evidence type="ECO:0008006" key="4">
    <source>
        <dbReference type="Google" id="ProtNLM"/>
    </source>
</evidence>
<dbReference type="Gene3D" id="3.50.50.60">
    <property type="entry name" value="FAD/NAD(P)-binding domain"/>
    <property type="match status" value="2"/>
</dbReference>